<dbReference type="RefSeq" id="XP_020431954.1">
    <property type="nucleotide sequence ID" value="XM_020577506.1"/>
</dbReference>
<reference evidence="1 2" key="1">
    <citation type="journal article" date="2011" name="Genome Res.">
        <title>Phylogeny-wide analysis of social amoeba genomes highlights ancient origins for complex intercellular communication.</title>
        <authorList>
            <person name="Heidel A.J."/>
            <person name="Lawal H.M."/>
            <person name="Felder M."/>
            <person name="Schilde C."/>
            <person name="Helps N.R."/>
            <person name="Tunggal B."/>
            <person name="Rivero F."/>
            <person name="John U."/>
            <person name="Schleicher M."/>
            <person name="Eichinger L."/>
            <person name="Platzer M."/>
            <person name="Noegel A.A."/>
            <person name="Schaap P."/>
            <person name="Gloeckner G."/>
        </authorList>
    </citation>
    <scope>NUCLEOTIDE SEQUENCE [LARGE SCALE GENOMIC DNA]</scope>
    <source>
        <strain evidence="2">ATCC 26659 / Pp 5 / PN500</strain>
    </source>
</reference>
<sequence>MNLYLPNSFHGAIAIFPPSLKLLSALSMDYSLTQKSVNQYNSFRNGIT</sequence>
<accession>D3BFB9</accession>
<dbReference type="InParanoid" id="D3BFB9"/>
<dbReference type="Proteomes" id="UP000001396">
    <property type="component" value="Unassembled WGS sequence"/>
</dbReference>
<comment type="caution">
    <text evidence="1">The sequence shown here is derived from an EMBL/GenBank/DDBJ whole genome shotgun (WGS) entry which is preliminary data.</text>
</comment>
<keyword evidence="2" id="KW-1185">Reference proteome</keyword>
<proteinExistence type="predicted"/>
<dbReference type="GeneID" id="31362134"/>
<name>D3BFB9_HETP5</name>
<dbReference type="EMBL" id="ADBJ01000031">
    <property type="protein sequence ID" value="EFA79833.1"/>
    <property type="molecule type" value="Genomic_DNA"/>
</dbReference>
<organism evidence="1 2">
    <name type="scientific">Heterostelium pallidum (strain ATCC 26659 / Pp 5 / PN500)</name>
    <name type="common">Cellular slime mold</name>
    <name type="synonym">Polysphondylium pallidum</name>
    <dbReference type="NCBI Taxonomy" id="670386"/>
    <lineage>
        <taxon>Eukaryota</taxon>
        <taxon>Amoebozoa</taxon>
        <taxon>Evosea</taxon>
        <taxon>Eumycetozoa</taxon>
        <taxon>Dictyostelia</taxon>
        <taxon>Acytosteliales</taxon>
        <taxon>Acytosteliaceae</taxon>
        <taxon>Heterostelium</taxon>
    </lineage>
</organism>
<evidence type="ECO:0000313" key="1">
    <source>
        <dbReference type="EMBL" id="EFA79833.1"/>
    </source>
</evidence>
<evidence type="ECO:0000313" key="2">
    <source>
        <dbReference type="Proteomes" id="UP000001396"/>
    </source>
</evidence>
<gene>
    <name evidence="1" type="ORF">PPL_06652</name>
</gene>
<dbReference type="AlphaFoldDB" id="D3BFB9"/>
<protein>
    <submittedName>
        <fullName evidence="1">Uncharacterized protein</fullName>
    </submittedName>
</protein>